<proteinExistence type="predicted"/>
<evidence type="ECO:0000313" key="1">
    <source>
        <dbReference type="EMBL" id="HIU51104.1"/>
    </source>
</evidence>
<comment type="caution">
    <text evidence="1">The sequence shown here is derived from an EMBL/GenBank/DDBJ whole genome shotgun (WGS) entry which is preliminary data.</text>
</comment>
<evidence type="ECO:0000313" key="2">
    <source>
        <dbReference type="Proteomes" id="UP000824093"/>
    </source>
</evidence>
<protein>
    <submittedName>
        <fullName evidence="1">Uncharacterized protein</fullName>
    </submittedName>
</protein>
<sequence length="119" mass="13554">MPDNENRQTSTNEAHVVINENSPEILTNNAYTPAFLRQQIGKLVRVEFLIGTNNLTDRIGILEDVGASYILLRALESDTLTYADIYSIKFVTISNNPNINSRSLYSYYSPYDINAYKRN</sequence>
<dbReference type="EMBL" id="DVNH01000005">
    <property type="protein sequence ID" value="HIU51104.1"/>
    <property type="molecule type" value="Genomic_DNA"/>
</dbReference>
<dbReference type="Proteomes" id="UP000824093">
    <property type="component" value="Unassembled WGS sequence"/>
</dbReference>
<gene>
    <name evidence="1" type="ORF">IAB70_00530</name>
</gene>
<name>A0A9D1LZT2_9FIRM</name>
<accession>A0A9D1LZT2</accession>
<organism evidence="1 2">
    <name type="scientific">Candidatus Merdicola faecigallinarum</name>
    <dbReference type="NCBI Taxonomy" id="2840862"/>
    <lineage>
        <taxon>Bacteria</taxon>
        <taxon>Bacillati</taxon>
        <taxon>Bacillota</taxon>
        <taxon>Clostridia</taxon>
        <taxon>Candidatus Merdicola</taxon>
    </lineage>
</organism>
<reference evidence="1" key="1">
    <citation type="submission" date="2020-10" db="EMBL/GenBank/DDBJ databases">
        <authorList>
            <person name="Gilroy R."/>
        </authorList>
    </citation>
    <scope>NUCLEOTIDE SEQUENCE</scope>
    <source>
        <strain evidence="1">CHK195-15760</strain>
    </source>
</reference>
<dbReference type="AlphaFoldDB" id="A0A9D1LZT2"/>
<reference evidence="1" key="2">
    <citation type="journal article" date="2021" name="PeerJ">
        <title>Extensive microbial diversity within the chicken gut microbiome revealed by metagenomics and culture.</title>
        <authorList>
            <person name="Gilroy R."/>
            <person name="Ravi A."/>
            <person name="Getino M."/>
            <person name="Pursley I."/>
            <person name="Horton D.L."/>
            <person name="Alikhan N.F."/>
            <person name="Baker D."/>
            <person name="Gharbi K."/>
            <person name="Hall N."/>
            <person name="Watson M."/>
            <person name="Adriaenssens E.M."/>
            <person name="Foster-Nyarko E."/>
            <person name="Jarju S."/>
            <person name="Secka A."/>
            <person name="Antonio M."/>
            <person name="Oren A."/>
            <person name="Chaudhuri R.R."/>
            <person name="La Ragione R."/>
            <person name="Hildebrand F."/>
            <person name="Pallen M.J."/>
        </authorList>
    </citation>
    <scope>NUCLEOTIDE SEQUENCE</scope>
    <source>
        <strain evidence="1">CHK195-15760</strain>
    </source>
</reference>